<dbReference type="GO" id="GO:0051382">
    <property type="term" value="P:kinetochore assembly"/>
    <property type="evidence" value="ECO:0007669"/>
    <property type="project" value="InterPro"/>
</dbReference>
<feature type="compositionally biased region" description="Basic and acidic residues" evidence="7">
    <location>
        <begin position="59"/>
        <end position="75"/>
    </location>
</feature>
<dbReference type="Gene3D" id="1.10.20.10">
    <property type="entry name" value="Histone, subunit A"/>
    <property type="match status" value="1"/>
</dbReference>
<protein>
    <submittedName>
        <fullName evidence="8">CIC11C00000002994</fullName>
    </submittedName>
</protein>
<feature type="region of interest" description="Disordered" evidence="7">
    <location>
        <begin position="59"/>
        <end position="122"/>
    </location>
</feature>
<gene>
    <name evidence="8" type="ORF">SAMEA4029010_CIC11G00000002994</name>
</gene>
<evidence type="ECO:0000256" key="3">
    <source>
        <dbReference type="ARBA" id="ARBA00022763"/>
    </source>
</evidence>
<name>A0A1L0BYR3_9ASCO</name>
<evidence type="ECO:0000256" key="4">
    <source>
        <dbReference type="ARBA" id="ARBA00023125"/>
    </source>
</evidence>
<reference evidence="8 9" key="1">
    <citation type="submission" date="2016-10" db="EMBL/GenBank/DDBJ databases">
        <authorList>
            <person name="de Groot N.N."/>
        </authorList>
    </citation>
    <scope>NUCLEOTIDE SEQUENCE [LARGE SCALE GENOMIC DNA]</scope>
    <source>
        <strain evidence="8 9">CBS 141442</strain>
    </source>
</reference>
<dbReference type="Pfam" id="PF09415">
    <property type="entry name" value="CENP-X"/>
    <property type="match status" value="1"/>
</dbReference>
<dbReference type="GO" id="GO:0046982">
    <property type="term" value="F:protein heterodimerization activity"/>
    <property type="evidence" value="ECO:0007669"/>
    <property type="project" value="InterPro"/>
</dbReference>
<keyword evidence="5" id="KW-0234">DNA repair</keyword>
<evidence type="ECO:0000256" key="5">
    <source>
        <dbReference type="ARBA" id="ARBA00023204"/>
    </source>
</evidence>
<dbReference type="InterPro" id="IPR018552">
    <property type="entry name" value="CENP-X"/>
</dbReference>
<accession>A0A1L0BYR3</accession>
<keyword evidence="6" id="KW-0539">Nucleus</keyword>
<evidence type="ECO:0000256" key="1">
    <source>
        <dbReference type="ARBA" id="ARBA00004123"/>
    </source>
</evidence>
<proteinExistence type="inferred from homology"/>
<evidence type="ECO:0000256" key="6">
    <source>
        <dbReference type="ARBA" id="ARBA00023242"/>
    </source>
</evidence>
<dbReference type="PANTHER" id="PTHR28680:SF1">
    <property type="entry name" value="CENTROMERE PROTEIN X"/>
    <property type="match status" value="1"/>
</dbReference>
<dbReference type="GO" id="GO:0000712">
    <property type="term" value="P:resolution of meiotic recombination intermediates"/>
    <property type="evidence" value="ECO:0007669"/>
    <property type="project" value="TreeGrafter"/>
</dbReference>
<dbReference type="CDD" id="cd22921">
    <property type="entry name" value="HFD_CENP-X"/>
    <property type="match status" value="1"/>
</dbReference>
<dbReference type="Proteomes" id="UP000182334">
    <property type="component" value="Chromosome V"/>
</dbReference>
<dbReference type="GO" id="GO:0031297">
    <property type="term" value="P:replication fork processing"/>
    <property type="evidence" value="ECO:0007669"/>
    <property type="project" value="TreeGrafter"/>
</dbReference>
<organism evidence="8 9">
    <name type="scientific">Sungouiella intermedia</name>
    <dbReference type="NCBI Taxonomy" id="45354"/>
    <lineage>
        <taxon>Eukaryota</taxon>
        <taxon>Fungi</taxon>
        <taxon>Dikarya</taxon>
        <taxon>Ascomycota</taxon>
        <taxon>Saccharomycotina</taxon>
        <taxon>Pichiomycetes</taxon>
        <taxon>Metschnikowiaceae</taxon>
        <taxon>Sungouiella</taxon>
    </lineage>
</organism>
<keyword evidence="9" id="KW-1185">Reference proteome</keyword>
<evidence type="ECO:0000313" key="8">
    <source>
        <dbReference type="EMBL" id="SGZ56473.1"/>
    </source>
</evidence>
<dbReference type="GO" id="GO:0003677">
    <property type="term" value="F:DNA binding"/>
    <property type="evidence" value="ECO:0007669"/>
    <property type="project" value="UniProtKB-KW"/>
</dbReference>
<comment type="similarity">
    <text evidence="2">Belongs to the CENP-X/MHF2 family.</text>
</comment>
<sequence length="137" mass="15110">MSRKAMSISSVTVARVFHDISFKNDQTRIASSTVGLSAEYIRLFVQEAILRSNAQRLADHPPSEIDGIDNVRDQKGTQGDDLDIDIENDQFRENSFEDELEERGLGVSTQMPPPAGGNDTLDSRHLAAVAGMLVMDF</sequence>
<comment type="subcellular location">
    <subcellularLocation>
        <location evidence="1">Nucleus</location>
    </subcellularLocation>
</comment>
<keyword evidence="4" id="KW-0238">DNA-binding</keyword>
<evidence type="ECO:0000313" key="9">
    <source>
        <dbReference type="Proteomes" id="UP000182334"/>
    </source>
</evidence>
<dbReference type="OrthoDB" id="2500381at2759"/>
<dbReference type="EMBL" id="LT635760">
    <property type="protein sequence ID" value="SGZ56473.1"/>
    <property type="molecule type" value="Genomic_DNA"/>
</dbReference>
<dbReference type="InterPro" id="IPR009072">
    <property type="entry name" value="Histone-fold"/>
</dbReference>
<dbReference type="GO" id="GO:0006281">
    <property type="term" value="P:DNA repair"/>
    <property type="evidence" value="ECO:0007669"/>
    <property type="project" value="UniProtKB-KW"/>
</dbReference>
<dbReference type="PANTHER" id="PTHR28680">
    <property type="entry name" value="CENTROMERE PROTEIN X"/>
    <property type="match status" value="1"/>
</dbReference>
<dbReference type="AlphaFoldDB" id="A0A1L0BYR3"/>
<evidence type="ECO:0000256" key="2">
    <source>
        <dbReference type="ARBA" id="ARBA00009359"/>
    </source>
</evidence>
<dbReference type="GO" id="GO:0071821">
    <property type="term" value="C:FANCM-MHF complex"/>
    <property type="evidence" value="ECO:0007669"/>
    <property type="project" value="TreeGrafter"/>
</dbReference>
<keyword evidence="3" id="KW-0227">DNA damage</keyword>
<evidence type="ECO:0000256" key="7">
    <source>
        <dbReference type="SAM" id="MobiDB-lite"/>
    </source>
</evidence>
<dbReference type="STRING" id="45354.A0A1L0BYR3"/>